<keyword evidence="3" id="KW-1185">Reference proteome</keyword>
<evidence type="ECO:0000313" key="3">
    <source>
        <dbReference type="Proteomes" id="UP000545574"/>
    </source>
</evidence>
<dbReference type="GO" id="GO:0003723">
    <property type="term" value="F:RNA binding"/>
    <property type="evidence" value="ECO:0007669"/>
    <property type="project" value="TreeGrafter"/>
</dbReference>
<feature type="region of interest" description="Disordered" evidence="1">
    <location>
        <begin position="1"/>
        <end position="215"/>
    </location>
</feature>
<reference evidence="2 3" key="1">
    <citation type="submission" date="2019-09" db="EMBL/GenBank/DDBJ databases">
        <title>Bird 10,000 Genomes (B10K) Project - Family phase.</title>
        <authorList>
            <person name="Zhang G."/>
        </authorList>
    </citation>
    <scope>NUCLEOTIDE SEQUENCE [LARGE SCALE GENOMIC DNA]</scope>
    <source>
        <strain evidence="2">B10K-DU-030-18</strain>
    </source>
</reference>
<feature type="compositionally biased region" description="Basic and acidic residues" evidence="1">
    <location>
        <begin position="775"/>
        <end position="789"/>
    </location>
</feature>
<dbReference type="InterPro" id="IPR052647">
    <property type="entry name" value="Zinc_finger_CCCH-type"/>
</dbReference>
<accession>A0A7K6MIX5</accession>
<feature type="region of interest" description="Disordered" evidence="1">
    <location>
        <begin position="511"/>
        <end position="942"/>
    </location>
</feature>
<feature type="compositionally biased region" description="Low complexity" evidence="1">
    <location>
        <begin position="753"/>
        <end position="769"/>
    </location>
</feature>
<feature type="compositionally biased region" description="Basic and acidic residues" evidence="1">
    <location>
        <begin position="678"/>
        <end position="687"/>
    </location>
</feature>
<feature type="compositionally biased region" description="Low complexity" evidence="1">
    <location>
        <begin position="563"/>
        <end position="624"/>
    </location>
</feature>
<feature type="compositionally biased region" description="Acidic residues" evidence="1">
    <location>
        <begin position="14"/>
        <end position="24"/>
    </location>
</feature>
<feature type="compositionally biased region" description="Acidic residues" evidence="1">
    <location>
        <begin position="116"/>
        <end position="127"/>
    </location>
</feature>
<dbReference type="PANTHER" id="PTHR46582">
    <property type="entry name" value="ZINC FINGER CCCH DOMAIN-CONTAINING PROTEIN 18"/>
    <property type="match status" value="1"/>
</dbReference>
<protein>
    <submittedName>
        <fullName evidence="2">ZCH18 protein</fullName>
    </submittedName>
</protein>
<feature type="compositionally biased region" description="Low complexity" evidence="1">
    <location>
        <begin position="801"/>
        <end position="825"/>
    </location>
</feature>
<feature type="non-terminal residue" evidence="2">
    <location>
        <position position="967"/>
    </location>
</feature>
<proteinExistence type="predicted"/>
<name>A0A7K6MIX5_PANBI</name>
<evidence type="ECO:0000313" key="2">
    <source>
        <dbReference type="EMBL" id="NWW36433.1"/>
    </source>
</evidence>
<dbReference type="EMBL" id="VZRT01001290">
    <property type="protein sequence ID" value="NWW36433.1"/>
    <property type="molecule type" value="Genomic_DNA"/>
</dbReference>
<feature type="compositionally biased region" description="Acidic residues" evidence="1">
    <location>
        <begin position="134"/>
        <end position="157"/>
    </location>
</feature>
<gene>
    <name evidence="2" type="primary">Zc3h18</name>
    <name evidence="2" type="ORF">PANBIA_R13222</name>
</gene>
<feature type="compositionally biased region" description="Basic and acidic residues" evidence="1">
    <location>
        <begin position="528"/>
        <end position="538"/>
    </location>
</feature>
<feature type="compositionally biased region" description="Low complexity" evidence="1">
    <location>
        <begin position="906"/>
        <end position="923"/>
    </location>
</feature>
<dbReference type="GO" id="GO:0071011">
    <property type="term" value="C:precatalytic spliceosome"/>
    <property type="evidence" value="ECO:0007669"/>
    <property type="project" value="TreeGrafter"/>
</dbReference>
<feature type="compositionally biased region" description="Basic and acidic residues" evidence="1">
    <location>
        <begin position="838"/>
        <end position="855"/>
    </location>
</feature>
<feature type="compositionally biased region" description="Basic and acidic residues" evidence="1">
    <location>
        <begin position="201"/>
        <end position="210"/>
    </location>
</feature>
<dbReference type="PANTHER" id="PTHR46582:SF1">
    <property type="entry name" value="ZINC FINGER CCCH DOMAIN-CONTAINING PROTEIN 18"/>
    <property type="match status" value="1"/>
</dbReference>
<feature type="compositionally biased region" description="Acidic residues" evidence="1">
    <location>
        <begin position="184"/>
        <end position="200"/>
    </location>
</feature>
<feature type="compositionally biased region" description="Basic and acidic residues" evidence="1">
    <location>
        <begin position="158"/>
        <end position="183"/>
    </location>
</feature>
<feature type="compositionally biased region" description="Basic and acidic residues" evidence="1">
    <location>
        <begin position="25"/>
        <end position="37"/>
    </location>
</feature>
<dbReference type="AlphaFoldDB" id="A0A7K6MIX5"/>
<sequence length="967" mass="105325">MDVSDSPERNPCSPEEEDQQLSDDEVLKESGSERELDGEGGQGSLLGEEDDAGRALSRGEEENHSDEEDRLSEAKSQESDTNEQSVELKSPRPHKGEEEDRTNDLEVSSVTRELDEHELDYDEEVPEEPSAAAAEEDGEKAAGEDDEEEEKGDDAPEDEKKSSSKSDDEKDGQDPLKEKKKEEDDGEIDDGEIDDDDLEEGEVKDPNDRKVRPRPTCRFFMKGNHALGRGRSQRGCSLLLFGDFVFSIKLLLGHCTWGMNCRFIHPGVNDKGNYSLISKPEPFSPNGAPPIGPHPLMPANPWGGPVVDEILPPPPPDPPTESAWERGLRHAKEVNSFLREERRNLNFAAPSAGVALSGVDQARREKVHEMGISFFPSWISSPRNAGGSEMDFLGDPPAWILLEQEIRGVIKSQLQETHPGVLKEVSGAGAGKLALNYFQRVGEEKGNLENQKRGNESRTFKREGRRWRVRPGWAPPHLVGFEHPDNNPGINQPALWPAQLPTCPVFCSRQPEVPKKDKEGTALGAPSKRADEWKDPWRRSKSPKKKLGVSMSPSRARRRRKTSASSASASGSSRSSSRSSTYSGSGSSRSRSRSSSYSSYSSRSSRHSSFSGSRSRSRSFSSSPSPSPTPSPHKPLVKAKGELLPPPGKGEKSVKKLTALPVPQPLTKITTAAPEPAKPGDNREARRKERQTRTPPRRRTISGSISGSASSYSGSSSRSRSLSVSSVSSVSSASSSSSSVRSADSEDMYADLASPVSSASSRSPTPAQQKKGKSKKEDSAKEEKRKRDVPTQLLKSAKPTPGSKSQQLPQGQQPSAPQAQQGSFSGHKEIKLTLLNKAADKGSRKRYEPADKERPTSPPAKRANLSPDRGSRDRKATGRLSSPKQERQRGQNPKPSPAQADRKRQLSPQSKSSSKVTSVPGKGSEPGPAAAKGSKSSTLSRREELLKQLKAVEDAIARKRAKIPGKV</sequence>
<feature type="compositionally biased region" description="Low complexity" evidence="1">
    <location>
        <begin position="702"/>
        <end position="742"/>
    </location>
</feature>
<feature type="non-terminal residue" evidence="2">
    <location>
        <position position="1"/>
    </location>
</feature>
<comment type="caution">
    <text evidence="2">The sequence shown here is derived from an EMBL/GenBank/DDBJ whole genome shotgun (WGS) entry which is preliminary data.</text>
</comment>
<evidence type="ECO:0000256" key="1">
    <source>
        <dbReference type="SAM" id="MobiDB-lite"/>
    </source>
</evidence>
<feature type="compositionally biased region" description="Basic and acidic residues" evidence="1">
    <location>
        <begin position="94"/>
        <end position="104"/>
    </location>
</feature>
<dbReference type="Proteomes" id="UP000545574">
    <property type="component" value="Unassembled WGS sequence"/>
</dbReference>
<organism evidence="2 3">
    <name type="scientific">Panurus biarmicus</name>
    <name type="common">Bearded tit</name>
    <dbReference type="NCBI Taxonomy" id="181101"/>
    <lineage>
        <taxon>Eukaryota</taxon>
        <taxon>Metazoa</taxon>
        <taxon>Chordata</taxon>
        <taxon>Craniata</taxon>
        <taxon>Vertebrata</taxon>
        <taxon>Euteleostomi</taxon>
        <taxon>Archelosauria</taxon>
        <taxon>Archosauria</taxon>
        <taxon>Dinosauria</taxon>
        <taxon>Saurischia</taxon>
        <taxon>Theropoda</taxon>
        <taxon>Coelurosauria</taxon>
        <taxon>Aves</taxon>
        <taxon>Neognathae</taxon>
        <taxon>Neoaves</taxon>
        <taxon>Telluraves</taxon>
        <taxon>Australaves</taxon>
        <taxon>Passeriformes</taxon>
        <taxon>Sylvioidea</taxon>
        <taxon>Sylviidae</taxon>
        <taxon>Sylviidae incertae sedis</taxon>
        <taxon>Panurus</taxon>
    </lineage>
</organism>